<dbReference type="NCBIfam" id="NF007210">
    <property type="entry name" value="PRK09632.1"/>
    <property type="match status" value="1"/>
</dbReference>
<evidence type="ECO:0000313" key="26">
    <source>
        <dbReference type="Proteomes" id="UP000256253"/>
    </source>
</evidence>
<keyword evidence="6" id="KW-0540">Nuclease</keyword>
<dbReference type="Pfam" id="PF21686">
    <property type="entry name" value="LigD_Prim-Pol"/>
    <property type="match status" value="1"/>
</dbReference>
<evidence type="ECO:0000256" key="5">
    <source>
        <dbReference type="ARBA" id="ARBA00022695"/>
    </source>
</evidence>
<dbReference type="Pfam" id="PF13298">
    <property type="entry name" value="LigD_N"/>
    <property type="match status" value="1"/>
</dbReference>
<proteinExistence type="inferred from homology"/>
<dbReference type="SUPFAM" id="SSF56091">
    <property type="entry name" value="DNA ligase/mRNA capping enzyme, catalytic domain"/>
    <property type="match status" value="1"/>
</dbReference>
<dbReference type="PROSITE" id="PS00333">
    <property type="entry name" value="DNA_LIGASE_A2"/>
    <property type="match status" value="1"/>
</dbReference>
<dbReference type="CDD" id="cd07906">
    <property type="entry name" value="Adenylation_DNA_ligase_LigD_LigC"/>
    <property type="match status" value="1"/>
</dbReference>
<dbReference type="GO" id="GO:0005524">
    <property type="term" value="F:ATP binding"/>
    <property type="evidence" value="ECO:0007669"/>
    <property type="project" value="UniProtKB-KW"/>
</dbReference>
<evidence type="ECO:0000256" key="17">
    <source>
        <dbReference type="ARBA" id="ARBA00023211"/>
    </source>
</evidence>
<dbReference type="Gene3D" id="3.30.1490.70">
    <property type="match status" value="1"/>
</dbReference>
<sequence length="792" mass="87319">MAKSEQTAIEVGGHEIKVTNLDKVMYPETGTTKGDVIDYYRQVAPWFVAHASRRPATRKRWVDGVGTADEPKDAFFHKNLDPASTPDWVATVSLEHRHRASTYPLVDDEATLVWLAQLASLEIHVPQWKVGPRGGHQNPDRMILDLDPGEGAGIAECIEVAHLCKELLDGMKLTSVPVTSGSKGIHLYAGLDGKHTAAQVTEAAKALAEALEKDHPDLVVSNMRKDVRGGRVLIDWSENNGNKTAVAPYSLRGRDHPYVAVPREWNELTASLEQLTPTQVLERLASIGDPMQVLLDKDERVSRTAKDRLTKYRSMRDQSKTPEPVPEASPVAGEGHSFVIQEHHASRLHYDFRLERDGVLVSWAVPKGPPDDPKENHLAVMTEDHPLEYGSFEGTIPQGQYGGGEVKIWDAGTYECEKWRDDKEVIAVLHGRPDGGLGGEPAKFAIIHTKMGGDDKNWLMHRMEPESADSQAATGTSDSTTDQKLPRFEAMLASVGSVDDLGTRDWVFETKWDGYRAIAEVTGGEASLRSRNGKDFTRTYPELAELGSLLDGHTAVLDGEIVALDEDGRSNFGSLQNHGAGGSKAHYMVFDLLYLDGESLLRTPYSERRRTLEALALDGEYIHVPVTLGSDAEAALKVSKDLKLEGVIAKTIDGVYQQGKRAGTWLKIKNQRMQEVIVVGWKPGAGSRANTIGSLLLAVNGDDGLTYVGRVGTGFDAKQLAEIKKRLERLERKTPALDDVPRADAKDAKWVRPSEVGEVTFGEWTATDRLRHPAWRGWRPDKNPQDVVREDG</sequence>
<dbReference type="InterPro" id="IPR012310">
    <property type="entry name" value="DNA_ligase_ATP-dep_cent"/>
</dbReference>
<evidence type="ECO:0000256" key="10">
    <source>
        <dbReference type="ARBA" id="ARBA00022801"/>
    </source>
</evidence>
<keyword evidence="3 25" id="KW-0436">Ligase</keyword>
<gene>
    <name evidence="25" type="ORF">DFJ65_0747</name>
</gene>
<dbReference type="PANTHER" id="PTHR42705">
    <property type="entry name" value="BIFUNCTIONAL NON-HOMOLOGOUS END JOINING PROTEIN LIGD"/>
    <property type="match status" value="1"/>
</dbReference>
<evidence type="ECO:0000256" key="13">
    <source>
        <dbReference type="ARBA" id="ARBA00022932"/>
    </source>
</evidence>
<keyword evidence="8" id="KW-0547">Nucleotide-binding</keyword>
<evidence type="ECO:0000256" key="8">
    <source>
        <dbReference type="ARBA" id="ARBA00022741"/>
    </source>
</evidence>
<evidence type="ECO:0000256" key="3">
    <source>
        <dbReference type="ARBA" id="ARBA00022598"/>
    </source>
</evidence>
<dbReference type="OrthoDB" id="9802472at2"/>
<evidence type="ECO:0000256" key="15">
    <source>
        <dbReference type="ARBA" id="ARBA00023172"/>
    </source>
</evidence>
<evidence type="ECO:0000256" key="23">
    <source>
        <dbReference type="SAM" id="MobiDB-lite"/>
    </source>
</evidence>
<dbReference type="GO" id="GO:0003887">
    <property type="term" value="F:DNA-directed DNA polymerase activity"/>
    <property type="evidence" value="ECO:0007669"/>
    <property type="project" value="UniProtKB-KW"/>
</dbReference>
<keyword evidence="7" id="KW-0479">Metal-binding</keyword>
<comment type="similarity">
    <text evidence="21">In the C-terminal section; belongs to the ATP-dependent DNA ligase family.</text>
</comment>
<evidence type="ECO:0000256" key="11">
    <source>
        <dbReference type="ARBA" id="ARBA00022839"/>
    </source>
</evidence>
<dbReference type="GO" id="GO:0046872">
    <property type="term" value="F:metal ion binding"/>
    <property type="evidence" value="ECO:0007669"/>
    <property type="project" value="UniProtKB-KW"/>
</dbReference>
<organism evidence="25 26">
    <name type="scientific">Calidifontibacter indicus</name>
    <dbReference type="NCBI Taxonomy" id="419650"/>
    <lineage>
        <taxon>Bacteria</taxon>
        <taxon>Bacillati</taxon>
        <taxon>Actinomycetota</taxon>
        <taxon>Actinomycetes</taxon>
        <taxon>Micrococcales</taxon>
        <taxon>Dermacoccaceae</taxon>
        <taxon>Calidifontibacter</taxon>
    </lineage>
</organism>
<evidence type="ECO:0000256" key="7">
    <source>
        <dbReference type="ARBA" id="ARBA00022723"/>
    </source>
</evidence>
<evidence type="ECO:0000256" key="6">
    <source>
        <dbReference type="ARBA" id="ARBA00022722"/>
    </source>
</evidence>
<dbReference type="InterPro" id="IPR052171">
    <property type="entry name" value="NHEJ_LigD"/>
</dbReference>
<name>A0A3D9UK03_9MICO</name>
<dbReference type="GO" id="GO:0006310">
    <property type="term" value="P:DNA recombination"/>
    <property type="evidence" value="ECO:0007669"/>
    <property type="project" value="UniProtKB-KW"/>
</dbReference>
<keyword evidence="26" id="KW-1185">Reference proteome</keyword>
<dbReference type="Proteomes" id="UP000256253">
    <property type="component" value="Unassembled WGS sequence"/>
</dbReference>
<dbReference type="CDD" id="cd07971">
    <property type="entry name" value="OBF_DNA_ligase_LigD"/>
    <property type="match status" value="1"/>
</dbReference>
<accession>A0A3D9UK03</accession>
<dbReference type="EC" id="6.5.1.1" evidence="2"/>
<evidence type="ECO:0000256" key="16">
    <source>
        <dbReference type="ARBA" id="ARBA00023204"/>
    </source>
</evidence>
<comment type="cofactor">
    <cofactor evidence="1">
        <name>Mn(2+)</name>
        <dbReference type="ChEBI" id="CHEBI:29035"/>
    </cofactor>
</comment>
<keyword evidence="10" id="KW-0378">Hydrolase</keyword>
<evidence type="ECO:0000256" key="1">
    <source>
        <dbReference type="ARBA" id="ARBA00001936"/>
    </source>
</evidence>
<dbReference type="InterPro" id="IPR014144">
    <property type="entry name" value="LigD_PE_domain"/>
</dbReference>
<evidence type="ECO:0000256" key="21">
    <source>
        <dbReference type="ARBA" id="ARBA00049981"/>
    </source>
</evidence>
<dbReference type="Pfam" id="PF01068">
    <property type="entry name" value="DNA_ligase_A_M"/>
    <property type="match status" value="1"/>
</dbReference>
<feature type="domain" description="ATP-dependent DNA ligase family profile" evidence="24">
    <location>
        <begin position="583"/>
        <end position="701"/>
    </location>
</feature>
<evidence type="ECO:0000256" key="19">
    <source>
        <dbReference type="ARBA" id="ARBA00029943"/>
    </source>
</evidence>
<comment type="similarity">
    <text evidence="22">In the N-terminal section; belongs to the LigD polymerase family.</text>
</comment>
<keyword evidence="16" id="KW-0234">DNA repair</keyword>
<keyword evidence="12" id="KW-0067">ATP-binding</keyword>
<dbReference type="NCBIfam" id="TIGR02778">
    <property type="entry name" value="ligD_pol"/>
    <property type="match status" value="1"/>
</dbReference>
<dbReference type="InterPro" id="IPR014146">
    <property type="entry name" value="LigD_ligase_dom"/>
</dbReference>
<feature type="compositionally biased region" description="Basic and acidic residues" evidence="23">
    <location>
        <begin position="778"/>
        <end position="792"/>
    </location>
</feature>
<feature type="region of interest" description="Disordered" evidence="23">
    <location>
        <begin position="772"/>
        <end position="792"/>
    </location>
</feature>
<dbReference type="NCBIfam" id="TIGR02779">
    <property type="entry name" value="NHEJ_ligase_lig"/>
    <property type="match status" value="1"/>
</dbReference>
<keyword evidence="9" id="KW-0227">DNA damage</keyword>
<comment type="catalytic activity">
    <reaction evidence="20">
        <text>ATP + (deoxyribonucleotide)n-3'-hydroxyl + 5'-phospho-(deoxyribonucleotide)m = (deoxyribonucleotide)n+m + AMP + diphosphate.</text>
        <dbReference type="EC" id="6.5.1.1"/>
    </reaction>
</comment>
<evidence type="ECO:0000256" key="14">
    <source>
        <dbReference type="ARBA" id="ARBA00023125"/>
    </source>
</evidence>
<reference evidence="25 26" key="1">
    <citation type="submission" date="2018-08" db="EMBL/GenBank/DDBJ databases">
        <title>Sequencing the genomes of 1000 actinobacteria strains.</title>
        <authorList>
            <person name="Klenk H.-P."/>
        </authorList>
    </citation>
    <scope>NUCLEOTIDE SEQUENCE [LARGE SCALE GENOMIC DNA]</scope>
    <source>
        <strain evidence="25 26">DSM 22967</strain>
    </source>
</reference>
<evidence type="ECO:0000256" key="20">
    <source>
        <dbReference type="ARBA" id="ARBA00034003"/>
    </source>
</evidence>
<dbReference type="RefSeq" id="WP_115921863.1">
    <property type="nucleotide sequence ID" value="NZ_QTUA01000001.1"/>
</dbReference>
<dbReference type="Gene3D" id="3.90.920.10">
    <property type="entry name" value="DNA primase, PRIM domain"/>
    <property type="match status" value="1"/>
</dbReference>
<evidence type="ECO:0000313" key="25">
    <source>
        <dbReference type="EMBL" id="REF29778.1"/>
    </source>
</evidence>
<dbReference type="NCBIfam" id="TIGR02777">
    <property type="entry name" value="LigD_PE_dom"/>
    <property type="match status" value="1"/>
</dbReference>
<keyword evidence="13" id="KW-0239">DNA-directed DNA polymerase</keyword>
<evidence type="ECO:0000256" key="9">
    <source>
        <dbReference type="ARBA" id="ARBA00022763"/>
    </source>
</evidence>
<keyword evidence="14" id="KW-0238">DNA-binding</keyword>
<evidence type="ECO:0000256" key="22">
    <source>
        <dbReference type="ARBA" id="ARBA00049990"/>
    </source>
</evidence>
<dbReference type="InterPro" id="IPR014145">
    <property type="entry name" value="LigD_pol_dom"/>
</dbReference>
<dbReference type="InterPro" id="IPR012340">
    <property type="entry name" value="NA-bd_OB-fold"/>
</dbReference>
<evidence type="ECO:0000259" key="24">
    <source>
        <dbReference type="PROSITE" id="PS50160"/>
    </source>
</evidence>
<keyword evidence="17" id="KW-0464">Manganese</keyword>
<keyword evidence="4" id="KW-0808">Transferase</keyword>
<keyword evidence="18" id="KW-0511">Multifunctional enzyme</keyword>
<dbReference type="GO" id="GO:0006281">
    <property type="term" value="P:DNA repair"/>
    <property type="evidence" value="ECO:0007669"/>
    <property type="project" value="UniProtKB-KW"/>
</dbReference>
<evidence type="ECO:0000256" key="18">
    <source>
        <dbReference type="ARBA" id="ARBA00023268"/>
    </source>
</evidence>
<dbReference type="AlphaFoldDB" id="A0A3D9UK03"/>
<dbReference type="GO" id="GO:0003910">
    <property type="term" value="F:DNA ligase (ATP) activity"/>
    <property type="evidence" value="ECO:0007669"/>
    <property type="project" value="UniProtKB-EC"/>
</dbReference>
<dbReference type="InterPro" id="IPR012309">
    <property type="entry name" value="DNA_ligase_ATP-dep_C"/>
</dbReference>
<feature type="region of interest" description="Disordered" evidence="23">
    <location>
        <begin position="312"/>
        <end position="331"/>
    </location>
</feature>
<dbReference type="SUPFAM" id="SSF50249">
    <property type="entry name" value="Nucleic acid-binding proteins"/>
    <property type="match status" value="1"/>
</dbReference>
<dbReference type="GO" id="GO:0003677">
    <property type="term" value="F:DNA binding"/>
    <property type="evidence" value="ECO:0007669"/>
    <property type="project" value="UniProtKB-KW"/>
</dbReference>
<keyword evidence="5" id="KW-0548">Nucleotidyltransferase</keyword>
<evidence type="ECO:0000256" key="2">
    <source>
        <dbReference type="ARBA" id="ARBA00012727"/>
    </source>
</evidence>
<evidence type="ECO:0000256" key="4">
    <source>
        <dbReference type="ARBA" id="ARBA00022679"/>
    </source>
</evidence>
<dbReference type="PROSITE" id="PS50160">
    <property type="entry name" value="DNA_LIGASE_A3"/>
    <property type="match status" value="1"/>
</dbReference>
<dbReference type="GO" id="GO:0004527">
    <property type="term" value="F:exonuclease activity"/>
    <property type="evidence" value="ECO:0007669"/>
    <property type="project" value="UniProtKB-KW"/>
</dbReference>
<comment type="caution">
    <text evidence="25">The sequence shown here is derived from an EMBL/GenBank/DDBJ whole genome shotgun (WGS) entry which is preliminary data.</text>
</comment>
<keyword evidence="15" id="KW-0233">DNA recombination</keyword>
<dbReference type="Gene3D" id="2.40.50.140">
    <property type="entry name" value="Nucleic acid-binding proteins"/>
    <property type="match status" value="1"/>
</dbReference>
<dbReference type="PANTHER" id="PTHR42705:SF2">
    <property type="entry name" value="BIFUNCTIONAL NON-HOMOLOGOUS END JOINING PROTEIN LIGD"/>
    <property type="match status" value="1"/>
</dbReference>
<dbReference type="EMBL" id="QTUA01000001">
    <property type="protein sequence ID" value="REF29778.1"/>
    <property type="molecule type" value="Genomic_DNA"/>
</dbReference>
<protein>
    <recommendedName>
        <fullName evidence="2">DNA ligase (ATP)</fullName>
        <ecNumber evidence="2">6.5.1.1</ecNumber>
    </recommendedName>
    <alternativeName>
        <fullName evidence="19">NHEJ DNA polymerase</fullName>
    </alternativeName>
</protein>
<dbReference type="Gene3D" id="3.30.470.30">
    <property type="entry name" value="DNA ligase/mRNA capping enzyme"/>
    <property type="match status" value="1"/>
</dbReference>
<dbReference type="InterPro" id="IPR016059">
    <property type="entry name" value="DNA_ligase_ATP-dep_CS"/>
</dbReference>
<dbReference type="Pfam" id="PF04679">
    <property type="entry name" value="DNA_ligase_A_C"/>
    <property type="match status" value="1"/>
</dbReference>
<evidence type="ECO:0000256" key="12">
    <source>
        <dbReference type="ARBA" id="ARBA00022840"/>
    </source>
</evidence>
<keyword evidence="11" id="KW-0269">Exonuclease</keyword>